<evidence type="ECO:0000256" key="2">
    <source>
        <dbReference type="ARBA" id="ARBA00022692"/>
    </source>
</evidence>
<protein>
    <submittedName>
        <fullName evidence="12">Neuromedin-B receptor-like</fullName>
    </submittedName>
</protein>
<comment type="subcellular location">
    <subcellularLocation>
        <location evidence="1">Membrane</location>
        <topology evidence="1">Multi-pass membrane protein</topology>
    </subcellularLocation>
</comment>
<evidence type="ECO:0000256" key="1">
    <source>
        <dbReference type="ARBA" id="ARBA00004141"/>
    </source>
</evidence>
<dbReference type="PROSITE" id="PS50262">
    <property type="entry name" value="G_PROTEIN_RECEP_F1_2"/>
    <property type="match status" value="1"/>
</dbReference>
<feature type="domain" description="G-protein coupled receptors family 1 profile" evidence="10">
    <location>
        <begin position="1"/>
        <end position="198"/>
    </location>
</feature>
<evidence type="ECO:0000259" key="10">
    <source>
        <dbReference type="PROSITE" id="PS50262"/>
    </source>
</evidence>
<keyword evidence="6" id="KW-0675">Receptor</keyword>
<keyword evidence="5 9" id="KW-0472">Membrane</keyword>
<feature type="transmembrane region" description="Helical" evidence="9">
    <location>
        <begin position="7"/>
        <end position="28"/>
    </location>
</feature>
<feature type="transmembrane region" description="Helical" evidence="9">
    <location>
        <begin position="66"/>
        <end position="88"/>
    </location>
</feature>
<evidence type="ECO:0000256" key="5">
    <source>
        <dbReference type="ARBA" id="ARBA00023136"/>
    </source>
</evidence>
<feature type="region of interest" description="Disordered" evidence="8">
    <location>
        <begin position="157"/>
        <end position="191"/>
    </location>
</feature>
<evidence type="ECO:0000256" key="7">
    <source>
        <dbReference type="ARBA" id="ARBA00023224"/>
    </source>
</evidence>
<dbReference type="OrthoDB" id="10049706at2759"/>
<dbReference type="Pfam" id="PF00001">
    <property type="entry name" value="7tm_1"/>
    <property type="match status" value="1"/>
</dbReference>
<dbReference type="AlphaFoldDB" id="A0A6J2P8V4"/>
<dbReference type="PANTHER" id="PTHR45695">
    <property type="entry name" value="LEUCOKININ RECEPTOR-RELATED"/>
    <property type="match status" value="1"/>
</dbReference>
<keyword evidence="2 9" id="KW-0812">Transmembrane</keyword>
<dbReference type="RefSeq" id="XP_029281667.1">
    <property type="nucleotide sequence ID" value="XM_029425807.1"/>
</dbReference>
<evidence type="ECO:0000256" key="3">
    <source>
        <dbReference type="ARBA" id="ARBA00022989"/>
    </source>
</evidence>
<sequence>MDIQTSSAVFWTCLKAVSIWLLSVLLAVPEAIFSQVVTMQGHRDHTNVTFVNCVPYPLSNPMHPKIHSVMIFMVYFLIPLTIISVYYYHIARTLIKSAHDMPGEVSEHTKRQHVDVCAHFTCRFMPKQQHQALIVITYTALLVASTRNLLHGTRAVVTQDPPTQDSPKQDPPHTGPSHTGPSHSGSSPHRTYKWISIV</sequence>
<dbReference type="InterPro" id="IPR000276">
    <property type="entry name" value="GPCR_Rhodpsn"/>
</dbReference>
<dbReference type="Proteomes" id="UP000504630">
    <property type="component" value="Chromosome 24"/>
</dbReference>
<feature type="compositionally biased region" description="Low complexity" evidence="8">
    <location>
        <begin position="175"/>
        <end position="189"/>
    </location>
</feature>
<dbReference type="GeneID" id="115003861"/>
<evidence type="ECO:0000256" key="8">
    <source>
        <dbReference type="SAM" id="MobiDB-lite"/>
    </source>
</evidence>
<proteinExistence type="predicted"/>
<keyword evidence="7" id="KW-0807">Transducer</keyword>
<evidence type="ECO:0000313" key="12">
    <source>
        <dbReference type="RefSeq" id="XP_029281667.1"/>
    </source>
</evidence>
<accession>A0A6J2P8V4</accession>
<dbReference type="GO" id="GO:0008188">
    <property type="term" value="F:neuropeptide receptor activity"/>
    <property type="evidence" value="ECO:0007669"/>
    <property type="project" value="TreeGrafter"/>
</dbReference>
<dbReference type="InterPro" id="IPR017452">
    <property type="entry name" value="GPCR_Rhodpsn_7TM"/>
</dbReference>
<gene>
    <name evidence="12" type="primary">LOC115003861</name>
</gene>
<dbReference type="Gene3D" id="1.20.1070.10">
    <property type="entry name" value="Rhodopsin 7-helix transmembrane proteins"/>
    <property type="match status" value="1"/>
</dbReference>
<dbReference type="GO" id="GO:0005886">
    <property type="term" value="C:plasma membrane"/>
    <property type="evidence" value="ECO:0007669"/>
    <property type="project" value="TreeGrafter"/>
</dbReference>
<name>A0A6J2P8V4_COTGO</name>
<evidence type="ECO:0000256" key="9">
    <source>
        <dbReference type="SAM" id="Phobius"/>
    </source>
</evidence>
<dbReference type="PANTHER" id="PTHR45695:SF8">
    <property type="entry name" value="NEUROMEDIN-B RECEPTOR"/>
    <property type="match status" value="1"/>
</dbReference>
<keyword evidence="3 9" id="KW-1133">Transmembrane helix</keyword>
<dbReference type="InParanoid" id="A0A6J2P8V4"/>
<evidence type="ECO:0000256" key="6">
    <source>
        <dbReference type="ARBA" id="ARBA00023170"/>
    </source>
</evidence>
<keyword evidence="4" id="KW-0297">G-protein coupled receptor</keyword>
<evidence type="ECO:0000313" key="11">
    <source>
        <dbReference type="Proteomes" id="UP000504630"/>
    </source>
</evidence>
<dbReference type="SUPFAM" id="SSF81321">
    <property type="entry name" value="Family A G protein-coupled receptor-like"/>
    <property type="match status" value="1"/>
</dbReference>
<reference evidence="12" key="1">
    <citation type="submission" date="2025-08" db="UniProtKB">
        <authorList>
            <consortium name="RefSeq"/>
        </authorList>
    </citation>
    <scope>IDENTIFICATION</scope>
</reference>
<keyword evidence="11" id="KW-1185">Reference proteome</keyword>
<evidence type="ECO:0000256" key="4">
    <source>
        <dbReference type="ARBA" id="ARBA00023040"/>
    </source>
</evidence>
<organism evidence="11 12">
    <name type="scientific">Cottoperca gobio</name>
    <name type="common">Frogmouth</name>
    <name type="synonym">Aphritis gobio</name>
    <dbReference type="NCBI Taxonomy" id="56716"/>
    <lineage>
        <taxon>Eukaryota</taxon>
        <taxon>Metazoa</taxon>
        <taxon>Chordata</taxon>
        <taxon>Craniata</taxon>
        <taxon>Vertebrata</taxon>
        <taxon>Euteleostomi</taxon>
        <taxon>Actinopterygii</taxon>
        <taxon>Neopterygii</taxon>
        <taxon>Teleostei</taxon>
        <taxon>Neoteleostei</taxon>
        <taxon>Acanthomorphata</taxon>
        <taxon>Eupercaria</taxon>
        <taxon>Perciformes</taxon>
        <taxon>Notothenioidei</taxon>
        <taxon>Bovichtidae</taxon>
        <taxon>Cottoperca</taxon>
    </lineage>
</organism>
<dbReference type="KEGG" id="cgob:115003861"/>